<proteinExistence type="predicted"/>
<accession>A0A8R7QX15</accession>
<keyword evidence="3" id="KW-1185">Reference proteome</keyword>
<reference evidence="2" key="3">
    <citation type="submission" date="2022-06" db="UniProtKB">
        <authorList>
            <consortium name="EnsemblPlants"/>
        </authorList>
    </citation>
    <scope>IDENTIFICATION</scope>
</reference>
<evidence type="ECO:0000313" key="3">
    <source>
        <dbReference type="Proteomes" id="UP000015106"/>
    </source>
</evidence>
<evidence type="ECO:0000313" key="2">
    <source>
        <dbReference type="EnsemblPlants" id="TuG1812G0700001096.01.T01.cds281467"/>
    </source>
</evidence>
<dbReference type="Proteomes" id="UP000015106">
    <property type="component" value="Chromosome 7"/>
</dbReference>
<evidence type="ECO:0000256" key="1">
    <source>
        <dbReference type="SAM" id="MobiDB-lite"/>
    </source>
</evidence>
<feature type="region of interest" description="Disordered" evidence="1">
    <location>
        <begin position="19"/>
        <end position="46"/>
    </location>
</feature>
<dbReference type="Gramene" id="TuG1812G0700001096.01.T01">
    <property type="protein sequence ID" value="TuG1812G0700001096.01.T01.cds281467"/>
    <property type="gene ID" value="TuG1812G0700001096.01"/>
</dbReference>
<protein>
    <submittedName>
        <fullName evidence="2">Uncharacterized protein</fullName>
    </submittedName>
</protein>
<sequence>MPICPPCSTVFTAAASAPPKTAAPDAHAPASPEPMNTVASAAVPASAGPATARPLLRLSTSLPTLRNSCSSLALMTLRMPRISSSRSWVQPLPEATARRPKLFEFLGCFEGRRCGHQRAGSTALGNFSSMAGSSGSG</sequence>
<feature type="compositionally biased region" description="Low complexity" evidence="1">
    <location>
        <begin position="37"/>
        <end position="46"/>
    </location>
</feature>
<dbReference type="EnsemblPlants" id="TuG1812G0700001096.01.T01">
    <property type="protein sequence ID" value="TuG1812G0700001096.01.T01.cds281467"/>
    <property type="gene ID" value="TuG1812G0700001096.01"/>
</dbReference>
<reference evidence="3" key="1">
    <citation type="journal article" date="2013" name="Nature">
        <title>Draft genome of the wheat A-genome progenitor Triticum urartu.</title>
        <authorList>
            <person name="Ling H.Q."/>
            <person name="Zhao S."/>
            <person name="Liu D."/>
            <person name="Wang J."/>
            <person name="Sun H."/>
            <person name="Zhang C."/>
            <person name="Fan H."/>
            <person name="Li D."/>
            <person name="Dong L."/>
            <person name="Tao Y."/>
            <person name="Gao C."/>
            <person name="Wu H."/>
            <person name="Li Y."/>
            <person name="Cui Y."/>
            <person name="Guo X."/>
            <person name="Zheng S."/>
            <person name="Wang B."/>
            <person name="Yu K."/>
            <person name="Liang Q."/>
            <person name="Yang W."/>
            <person name="Lou X."/>
            <person name="Chen J."/>
            <person name="Feng M."/>
            <person name="Jian J."/>
            <person name="Zhang X."/>
            <person name="Luo G."/>
            <person name="Jiang Y."/>
            <person name="Liu J."/>
            <person name="Wang Z."/>
            <person name="Sha Y."/>
            <person name="Zhang B."/>
            <person name="Wu H."/>
            <person name="Tang D."/>
            <person name="Shen Q."/>
            <person name="Xue P."/>
            <person name="Zou S."/>
            <person name="Wang X."/>
            <person name="Liu X."/>
            <person name="Wang F."/>
            <person name="Yang Y."/>
            <person name="An X."/>
            <person name="Dong Z."/>
            <person name="Zhang K."/>
            <person name="Zhang X."/>
            <person name="Luo M.C."/>
            <person name="Dvorak J."/>
            <person name="Tong Y."/>
            <person name="Wang J."/>
            <person name="Yang H."/>
            <person name="Li Z."/>
            <person name="Wang D."/>
            <person name="Zhang A."/>
            <person name="Wang J."/>
        </authorList>
    </citation>
    <scope>NUCLEOTIDE SEQUENCE</scope>
    <source>
        <strain evidence="3">cv. G1812</strain>
    </source>
</reference>
<reference evidence="2" key="2">
    <citation type="submission" date="2018-03" db="EMBL/GenBank/DDBJ databases">
        <title>The Triticum urartu genome reveals the dynamic nature of wheat genome evolution.</title>
        <authorList>
            <person name="Ling H."/>
            <person name="Ma B."/>
            <person name="Shi X."/>
            <person name="Liu H."/>
            <person name="Dong L."/>
            <person name="Sun H."/>
            <person name="Cao Y."/>
            <person name="Gao Q."/>
            <person name="Zheng S."/>
            <person name="Li Y."/>
            <person name="Yu Y."/>
            <person name="Du H."/>
            <person name="Qi M."/>
            <person name="Li Y."/>
            <person name="Yu H."/>
            <person name="Cui Y."/>
            <person name="Wang N."/>
            <person name="Chen C."/>
            <person name="Wu H."/>
            <person name="Zhao Y."/>
            <person name="Zhang J."/>
            <person name="Li Y."/>
            <person name="Zhou W."/>
            <person name="Zhang B."/>
            <person name="Hu W."/>
            <person name="Eijk M."/>
            <person name="Tang J."/>
            <person name="Witsenboer H."/>
            <person name="Zhao S."/>
            <person name="Li Z."/>
            <person name="Zhang A."/>
            <person name="Wang D."/>
            <person name="Liang C."/>
        </authorList>
    </citation>
    <scope>NUCLEOTIDE SEQUENCE [LARGE SCALE GENOMIC DNA]</scope>
    <source>
        <strain evidence="2">cv. G1812</strain>
    </source>
</reference>
<organism evidence="2 3">
    <name type="scientific">Triticum urartu</name>
    <name type="common">Red wild einkorn</name>
    <name type="synonym">Crithodium urartu</name>
    <dbReference type="NCBI Taxonomy" id="4572"/>
    <lineage>
        <taxon>Eukaryota</taxon>
        <taxon>Viridiplantae</taxon>
        <taxon>Streptophyta</taxon>
        <taxon>Embryophyta</taxon>
        <taxon>Tracheophyta</taxon>
        <taxon>Spermatophyta</taxon>
        <taxon>Magnoliopsida</taxon>
        <taxon>Liliopsida</taxon>
        <taxon>Poales</taxon>
        <taxon>Poaceae</taxon>
        <taxon>BOP clade</taxon>
        <taxon>Pooideae</taxon>
        <taxon>Triticodae</taxon>
        <taxon>Triticeae</taxon>
        <taxon>Triticinae</taxon>
        <taxon>Triticum</taxon>
    </lineage>
</organism>
<dbReference type="AlphaFoldDB" id="A0A8R7QX15"/>
<name>A0A8R7QX15_TRIUA</name>